<proteinExistence type="predicted"/>
<name>A0A835GSA0_SPOEX</name>
<comment type="caution">
    <text evidence="2">The sequence shown here is derived from an EMBL/GenBank/DDBJ whole genome shotgun (WGS) entry which is preliminary data.</text>
</comment>
<accession>A0A835GSA0</accession>
<keyword evidence="3" id="KW-1185">Reference proteome</keyword>
<protein>
    <recommendedName>
        <fullName evidence="4">Gag-like protein</fullName>
    </recommendedName>
</protein>
<gene>
    <name evidence="2" type="ORF">HW555_001851</name>
</gene>
<feature type="region of interest" description="Disordered" evidence="1">
    <location>
        <begin position="1"/>
        <end position="33"/>
    </location>
</feature>
<evidence type="ECO:0000313" key="2">
    <source>
        <dbReference type="EMBL" id="KAF9422453.1"/>
    </source>
</evidence>
<evidence type="ECO:0000256" key="1">
    <source>
        <dbReference type="SAM" id="MobiDB-lite"/>
    </source>
</evidence>
<reference evidence="2" key="1">
    <citation type="submission" date="2020-08" db="EMBL/GenBank/DDBJ databases">
        <title>Spodoptera exigua strain:BAW_Kor-Di-RS1 Genome sequencing and assembly.</title>
        <authorList>
            <person name="Kim J."/>
            <person name="Nam H.Y."/>
            <person name="Kwon M."/>
            <person name="Choi J.H."/>
            <person name="Cho S.R."/>
            <person name="Kim G.-H."/>
        </authorList>
    </citation>
    <scope>NUCLEOTIDE SEQUENCE</scope>
    <source>
        <strain evidence="2">BAW_Kor-Di-RS1</strain>
        <tissue evidence="2">Whole-body</tissue>
    </source>
</reference>
<dbReference type="Proteomes" id="UP000648187">
    <property type="component" value="Unassembled WGS sequence"/>
</dbReference>
<evidence type="ECO:0008006" key="4">
    <source>
        <dbReference type="Google" id="ProtNLM"/>
    </source>
</evidence>
<dbReference type="EMBL" id="JACKWZ010000016">
    <property type="protein sequence ID" value="KAF9422453.1"/>
    <property type="molecule type" value="Genomic_DNA"/>
</dbReference>
<organism evidence="2 3">
    <name type="scientific">Spodoptera exigua</name>
    <name type="common">Beet armyworm</name>
    <name type="synonym">Noctua fulgens</name>
    <dbReference type="NCBI Taxonomy" id="7107"/>
    <lineage>
        <taxon>Eukaryota</taxon>
        <taxon>Metazoa</taxon>
        <taxon>Ecdysozoa</taxon>
        <taxon>Arthropoda</taxon>
        <taxon>Hexapoda</taxon>
        <taxon>Insecta</taxon>
        <taxon>Pterygota</taxon>
        <taxon>Neoptera</taxon>
        <taxon>Endopterygota</taxon>
        <taxon>Lepidoptera</taxon>
        <taxon>Glossata</taxon>
        <taxon>Ditrysia</taxon>
        <taxon>Noctuoidea</taxon>
        <taxon>Noctuidae</taxon>
        <taxon>Amphipyrinae</taxon>
        <taxon>Spodoptera</taxon>
    </lineage>
</organism>
<evidence type="ECO:0000313" key="3">
    <source>
        <dbReference type="Proteomes" id="UP000648187"/>
    </source>
</evidence>
<sequence>MSLISQQSAVSARTRKRTKTQARNDQSKDATTEKVNTINVDSTIVEKLVSDNADLRSQIVNLSASVEKLLNQYNSSSCQGMSSTFVEDLTRSIMIQVGNMVNARLEAIESRLLPEKRIRPPLAADLNKSGLSVTQTRVESSEVDSIKKGKKKKNHKNKRAVTVTAMNTTVTDLPPVLSHGIQSSSAAAVTETWATVVRKNLQRKTQPKAQVASSATQKKGRSIVLAKVPTTAAIAITIPEGSSATYAEVMLEARQRIQLSQFGIESLKQRIGMTGGMLLEISGADCNAKADKLATRMQEVLADIDVRITRPCKMGEIIILDVDESVSSVDVATAVAEAGGCSPDDVKVGVIRRQLNSLGRVWVRCPLATVKKLSSNSRLIDGGFAREYLENSVLKRGCVSESTLLEIRDCLVKLTNPRSVSRIGPSMKIVLATFLKWIPD</sequence>
<feature type="compositionally biased region" description="Polar residues" evidence="1">
    <location>
        <begin position="1"/>
        <end position="11"/>
    </location>
</feature>
<dbReference type="AlphaFoldDB" id="A0A835GSA0"/>